<dbReference type="InterPro" id="IPR025599">
    <property type="entry name" value="YjcZ"/>
</dbReference>
<accession>A0ABR8T951</accession>
<reference evidence="1 2" key="1">
    <citation type="submission" date="2020-08" db="EMBL/GenBank/DDBJ databases">
        <title>A Genomic Blueprint of the Chicken Gut Microbiome.</title>
        <authorList>
            <person name="Gilroy R."/>
            <person name="Ravi A."/>
            <person name="Getino M."/>
            <person name="Pursley I."/>
            <person name="Horton D.L."/>
            <person name="Alikhan N.-F."/>
            <person name="Baker D."/>
            <person name="Gharbi K."/>
            <person name="Hall N."/>
            <person name="Watson M."/>
            <person name="Adriaenssens E.M."/>
            <person name="Foster-Nyarko E."/>
            <person name="Jarju S."/>
            <person name="Secka A."/>
            <person name="Antonio M."/>
            <person name="Oren A."/>
            <person name="Chaudhuri R."/>
            <person name="La Ragione R.M."/>
            <person name="Hildebrand F."/>
            <person name="Pallen M.J."/>
        </authorList>
    </citation>
    <scope>NUCLEOTIDE SEQUENCE [LARGE SCALE GENOMIC DNA]</scope>
    <source>
        <strain evidence="1 2">Sa2BVA5</strain>
    </source>
</reference>
<gene>
    <name evidence="1" type="ORF">H9644_02295</name>
</gene>
<dbReference type="EMBL" id="JACSQI010000001">
    <property type="protein sequence ID" value="MBD7971864.1"/>
    <property type="molecule type" value="Genomic_DNA"/>
</dbReference>
<evidence type="ECO:0000313" key="1">
    <source>
        <dbReference type="EMBL" id="MBD7971864.1"/>
    </source>
</evidence>
<dbReference type="Proteomes" id="UP000605603">
    <property type="component" value="Unassembled WGS sequence"/>
</dbReference>
<comment type="caution">
    <text evidence="1">The sequence shown here is derived from an EMBL/GenBank/DDBJ whole genome shotgun (WGS) entry which is preliminary data.</text>
</comment>
<dbReference type="Pfam" id="PF13990">
    <property type="entry name" value="YjcZ"/>
    <property type="match status" value="1"/>
</dbReference>
<keyword evidence="2" id="KW-1185">Reference proteome</keyword>
<name>A0ABR8T951_9ESCH</name>
<dbReference type="RefSeq" id="WP_064525694.1">
    <property type="nucleotide sequence ID" value="NZ_JACSQI010000001.1"/>
</dbReference>
<organism evidence="1 2">
    <name type="scientific">Escherichia whittamii</name>
    <dbReference type="NCBI Taxonomy" id="2762229"/>
    <lineage>
        <taxon>Bacteria</taxon>
        <taxon>Pseudomonadati</taxon>
        <taxon>Pseudomonadota</taxon>
        <taxon>Gammaproteobacteria</taxon>
        <taxon>Enterobacterales</taxon>
        <taxon>Enterobacteriaceae</taxon>
        <taxon>Escherichia</taxon>
    </lineage>
</organism>
<evidence type="ECO:0000313" key="2">
    <source>
        <dbReference type="Proteomes" id="UP000605603"/>
    </source>
</evidence>
<evidence type="ECO:0008006" key="3">
    <source>
        <dbReference type="Google" id="ProtNLM"/>
    </source>
</evidence>
<protein>
    <recommendedName>
        <fullName evidence="3">YjcZ-like family protein</fullName>
    </recommendedName>
</protein>
<proteinExistence type="predicted"/>
<sequence length="292" mass="33042">MTKTLLDGPGRVLESVHPRFLVDLALGDDTRHPHAHQQQFRERLMQEILARTQLQTWANAGMLNASLSLRLALVEKLAAMLDPGHLALTQIAQYLALLQKRDLRPQSAFPELQQQITALYEWFSARCHWKEKALMQRGLLVQAGEQSEQIFTRWRAGAYGSWSLPGRCFIVLEELRWGAFGDACRLGSPQAAALLLADLRVKATQYLAESINAAPTTRHYYHQWFTSPTAVSSGEHADFLGWLGKWSDADKQPVCWSVTQRWQTVAVGMPRLCSAQRLVEAMVEEIFSVNYV</sequence>